<evidence type="ECO:0000313" key="2">
    <source>
        <dbReference type="Proteomes" id="UP000294737"/>
    </source>
</evidence>
<organism evidence="1 2">
    <name type="scientific">Herminiimonas fonticola</name>
    <dbReference type="NCBI Taxonomy" id="303380"/>
    <lineage>
        <taxon>Bacteria</taxon>
        <taxon>Pseudomonadati</taxon>
        <taxon>Pseudomonadota</taxon>
        <taxon>Betaproteobacteria</taxon>
        <taxon>Burkholderiales</taxon>
        <taxon>Oxalobacteraceae</taxon>
        <taxon>Herminiimonas</taxon>
    </lineage>
</organism>
<accession>A0A4R6G6Y8</accession>
<dbReference type="Proteomes" id="UP000294737">
    <property type="component" value="Unassembled WGS sequence"/>
</dbReference>
<protein>
    <submittedName>
        <fullName evidence="1">Uncharacterized protein</fullName>
    </submittedName>
</protein>
<dbReference type="EMBL" id="SNWF01000005">
    <property type="protein sequence ID" value="TDN90329.1"/>
    <property type="molecule type" value="Genomic_DNA"/>
</dbReference>
<name>A0A4R6G6Y8_9BURK</name>
<gene>
    <name evidence="1" type="ORF">EV677_2406</name>
</gene>
<dbReference type="AlphaFoldDB" id="A0A4R6G6Y8"/>
<comment type="caution">
    <text evidence="1">The sequence shown here is derived from an EMBL/GenBank/DDBJ whole genome shotgun (WGS) entry which is preliminary data.</text>
</comment>
<proteinExistence type="predicted"/>
<reference evidence="1 2" key="1">
    <citation type="submission" date="2019-03" db="EMBL/GenBank/DDBJ databases">
        <title>Genomic Encyclopedia of Type Strains, Phase IV (KMG-IV): sequencing the most valuable type-strain genomes for metagenomic binning, comparative biology and taxonomic classification.</title>
        <authorList>
            <person name="Goeker M."/>
        </authorList>
    </citation>
    <scope>NUCLEOTIDE SEQUENCE [LARGE SCALE GENOMIC DNA]</scope>
    <source>
        <strain evidence="1 2">DSM 18555</strain>
    </source>
</reference>
<evidence type="ECO:0000313" key="1">
    <source>
        <dbReference type="EMBL" id="TDN90329.1"/>
    </source>
</evidence>
<sequence length="151" mass="16549">MRRCRSSSTNACSIAERPFAPACISWGNILFRSRIQPVDEKKEKEMRFAQIGSAACLYISVLLISGCATPYLKPTSEQASSASQEPTFCLQSNDMSCSITADPAVQPEPRKNCHQLPEGFDPEKDSGACPIENVWGTGRRGGYQCCKRPPV</sequence>
<keyword evidence="2" id="KW-1185">Reference proteome</keyword>